<evidence type="ECO:0000313" key="1">
    <source>
        <dbReference type="EMBL" id="SEK85436.1"/>
    </source>
</evidence>
<proteinExistence type="predicted"/>
<protein>
    <submittedName>
        <fullName evidence="1">Uncharacterized protein</fullName>
    </submittedName>
</protein>
<keyword evidence="2" id="KW-1185">Reference proteome</keyword>
<reference evidence="2" key="1">
    <citation type="submission" date="2016-10" db="EMBL/GenBank/DDBJ databases">
        <authorList>
            <person name="Varghese N."/>
            <person name="Submissions S."/>
        </authorList>
    </citation>
    <scope>NUCLEOTIDE SEQUENCE [LARGE SCALE GENOMIC DNA]</scope>
    <source>
        <strain evidence="2">DSM 18733</strain>
    </source>
</reference>
<gene>
    <name evidence="1" type="ORF">SAMN05661044_01330</name>
</gene>
<sequence length="95" mass="11259">MTHSNLKQAKEEVRALCRNRFDDQQPISITESEEYLRLRWERDDIHYSMDFLYADLAKWQDAGDVKEEVEKRINFANSNKKLPENNPNAPEAFSI</sequence>
<name>A0A1H7KG02_OLID1</name>
<dbReference type="EMBL" id="FOAF01000001">
    <property type="protein sequence ID" value="SEK85436.1"/>
    <property type="molecule type" value="Genomic_DNA"/>
</dbReference>
<dbReference type="RefSeq" id="WP_093320568.1">
    <property type="nucleotide sequence ID" value="NZ_FOAF01000001.1"/>
</dbReference>
<evidence type="ECO:0000313" key="2">
    <source>
        <dbReference type="Proteomes" id="UP000199421"/>
    </source>
</evidence>
<dbReference type="Proteomes" id="UP000199421">
    <property type="component" value="Unassembled WGS sequence"/>
</dbReference>
<organism evidence="1 2">
    <name type="scientific">Olivibacter domesticus</name>
    <name type="common">Pseudosphingobacterium domesticum</name>
    <dbReference type="NCBI Taxonomy" id="407022"/>
    <lineage>
        <taxon>Bacteria</taxon>
        <taxon>Pseudomonadati</taxon>
        <taxon>Bacteroidota</taxon>
        <taxon>Sphingobacteriia</taxon>
        <taxon>Sphingobacteriales</taxon>
        <taxon>Sphingobacteriaceae</taxon>
        <taxon>Olivibacter</taxon>
    </lineage>
</organism>
<accession>A0A1H7KG02</accession>
<dbReference type="AlphaFoldDB" id="A0A1H7KG02"/>